<evidence type="ECO:0000313" key="2">
    <source>
        <dbReference type="EMBL" id="MBO0905485.1"/>
    </source>
</evidence>
<dbReference type="Pfam" id="PF13410">
    <property type="entry name" value="GST_C_2"/>
    <property type="match status" value="1"/>
</dbReference>
<dbReference type="RefSeq" id="WP_207352123.1">
    <property type="nucleotide sequence ID" value="NZ_JAFMPY010000022.1"/>
</dbReference>
<dbReference type="PANTHER" id="PTHR43968:SF6">
    <property type="entry name" value="GLUTATHIONE S-TRANSFERASE OMEGA"/>
    <property type="match status" value="1"/>
</dbReference>
<keyword evidence="3" id="KW-1185">Reference proteome</keyword>
<comment type="caution">
    <text evidence="2">The sequence shown here is derived from an EMBL/GenBank/DDBJ whole genome shotgun (WGS) entry which is preliminary data.</text>
</comment>
<gene>
    <name evidence="2" type="ORF">J1C47_17715</name>
</gene>
<proteinExistence type="predicted"/>
<dbReference type="Gene3D" id="1.20.1050.10">
    <property type="match status" value="1"/>
</dbReference>
<dbReference type="InterPro" id="IPR004045">
    <property type="entry name" value="Glutathione_S-Trfase_N"/>
</dbReference>
<feature type="domain" description="GST N-terminal" evidence="1">
    <location>
        <begin position="1"/>
        <end position="78"/>
    </location>
</feature>
<dbReference type="PANTHER" id="PTHR43968">
    <property type="match status" value="1"/>
</dbReference>
<accession>A0ABS3J8M2</accession>
<evidence type="ECO:0000313" key="3">
    <source>
        <dbReference type="Proteomes" id="UP000664288"/>
    </source>
</evidence>
<organism evidence="2 3">
    <name type="scientific">Jiella sonneratiae</name>
    <dbReference type="NCBI Taxonomy" id="2816856"/>
    <lineage>
        <taxon>Bacteria</taxon>
        <taxon>Pseudomonadati</taxon>
        <taxon>Pseudomonadota</taxon>
        <taxon>Alphaproteobacteria</taxon>
        <taxon>Hyphomicrobiales</taxon>
        <taxon>Aurantimonadaceae</taxon>
        <taxon>Jiella</taxon>
    </lineage>
</organism>
<dbReference type="InterPro" id="IPR036249">
    <property type="entry name" value="Thioredoxin-like_sf"/>
</dbReference>
<dbReference type="Proteomes" id="UP000664288">
    <property type="component" value="Unassembled WGS sequence"/>
</dbReference>
<protein>
    <submittedName>
        <fullName evidence="2">Glutathione S-transferase</fullName>
    </submittedName>
</protein>
<dbReference type="PROSITE" id="PS50404">
    <property type="entry name" value="GST_NTER"/>
    <property type="match status" value="1"/>
</dbReference>
<dbReference type="SUPFAM" id="SSF47616">
    <property type="entry name" value="GST C-terminal domain-like"/>
    <property type="match status" value="1"/>
</dbReference>
<dbReference type="InterPro" id="IPR050983">
    <property type="entry name" value="GST_Omega/HSP26"/>
</dbReference>
<evidence type="ECO:0000259" key="1">
    <source>
        <dbReference type="PROSITE" id="PS50404"/>
    </source>
</evidence>
<name>A0ABS3J8M2_9HYPH</name>
<reference evidence="2 3" key="1">
    <citation type="submission" date="2021-03" db="EMBL/GenBank/DDBJ databases">
        <title>Whole genome sequence of Jiella sp. MQZ13P-4.</title>
        <authorList>
            <person name="Tuo L."/>
        </authorList>
    </citation>
    <scope>NUCLEOTIDE SEQUENCE [LARGE SCALE GENOMIC DNA]</scope>
    <source>
        <strain evidence="2 3">MQZ13P-4</strain>
    </source>
</reference>
<dbReference type="CDD" id="cd03049">
    <property type="entry name" value="GST_N_3"/>
    <property type="match status" value="1"/>
</dbReference>
<dbReference type="SUPFAM" id="SSF52833">
    <property type="entry name" value="Thioredoxin-like"/>
    <property type="match status" value="1"/>
</dbReference>
<dbReference type="Pfam" id="PF13409">
    <property type="entry name" value="GST_N_2"/>
    <property type="match status" value="1"/>
</dbReference>
<dbReference type="CDD" id="cd03205">
    <property type="entry name" value="GST_C_6"/>
    <property type="match status" value="1"/>
</dbReference>
<sequence length="199" mass="21897">MRIFYSPASPFAAKVRMAASHCGLELESVDTDTKAEPADLLASNPLGKIPAVVLDDGTALYDSRTICDYFDKLTGGQLVPQTLEDWTKVKLAEATADGIGDALILVLYEERYRPADRRHQPWVDKQMRKADRGLEVLEGQIEDLPEGPTTAHFAVAGLLGWMSFRFAGKLEAERPALAAWLQSFAETFPAYAELGPRQA</sequence>
<dbReference type="Gene3D" id="3.40.30.10">
    <property type="entry name" value="Glutaredoxin"/>
    <property type="match status" value="1"/>
</dbReference>
<dbReference type="InterPro" id="IPR036282">
    <property type="entry name" value="Glutathione-S-Trfase_C_sf"/>
</dbReference>
<dbReference type="EMBL" id="JAFMPY010000022">
    <property type="protein sequence ID" value="MBO0905485.1"/>
    <property type="molecule type" value="Genomic_DNA"/>
</dbReference>